<gene>
    <name evidence="2" type="ORF">Metlim_1443</name>
</gene>
<dbReference type="GO" id="GO:0016783">
    <property type="term" value="F:sulfurtransferase activity"/>
    <property type="evidence" value="ECO:0007669"/>
    <property type="project" value="InterPro"/>
</dbReference>
<dbReference type="InterPro" id="IPR022310">
    <property type="entry name" value="NAD/GMP_synthase"/>
</dbReference>
<keyword evidence="3" id="KW-1185">Reference proteome</keyword>
<proteinExistence type="predicted"/>
<dbReference type="PATRIC" id="fig|937775.9.peg.1633"/>
<dbReference type="InterPro" id="IPR052188">
    <property type="entry name" value="Ni-pincer_cofactor_biosynth"/>
</dbReference>
<dbReference type="InterPro" id="IPR005232">
    <property type="entry name" value="LarE"/>
</dbReference>
<evidence type="ECO:0000259" key="1">
    <source>
        <dbReference type="Pfam" id="PF02540"/>
    </source>
</evidence>
<accession>H1Z306</accession>
<dbReference type="NCBIfam" id="TIGR00268">
    <property type="entry name" value="ATP-dependent sacrificial sulfur transferase LarE"/>
    <property type="match status" value="1"/>
</dbReference>
<name>H1Z306_9EURY</name>
<organism evidence="2 3">
    <name type="scientific">Methanoplanus limicola DSM 2279</name>
    <dbReference type="NCBI Taxonomy" id="937775"/>
    <lineage>
        <taxon>Archaea</taxon>
        <taxon>Methanobacteriati</taxon>
        <taxon>Methanobacteriota</taxon>
        <taxon>Stenosarchaea group</taxon>
        <taxon>Methanomicrobia</taxon>
        <taxon>Methanomicrobiales</taxon>
        <taxon>Methanomicrobiaceae</taxon>
        <taxon>Methanoplanus</taxon>
    </lineage>
</organism>
<dbReference type="PANTHER" id="PTHR43169">
    <property type="entry name" value="EXSB FAMILY PROTEIN"/>
    <property type="match status" value="1"/>
</dbReference>
<protein>
    <recommendedName>
        <fullName evidence="1">NAD/GMP synthase domain-containing protein</fullName>
    </recommendedName>
</protein>
<dbReference type="AlphaFoldDB" id="H1Z306"/>
<dbReference type="GO" id="GO:0006163">
    <property type="term" value="P:purine nucleotide metabolic process"/>
    <property type="evidence" value="ECO:0007669"/>
    <property type="project" value="UniProtKB-ARBA"/>
</dbReference>
<dbReference type="InterPro" id="IPR014729">
    <property type="entry name" value="Rossmann-like_a/b/a_fold"/>
</dbReference>
<reference evidence="2 3" key="1">
    <citation type="submission" date="2011-10" db="EMBL/GenBank/DDBJ databases">
        <title>The Improved High-Quality Draft genome of Methanoplanus limicola DSM 2279.</title>
        <authorList>
            <consortium name="US DOE Joint Genome Institute (JGI-PGF)"/>
            <person name="Lucas S."/>
            <person name="Copeland A."/>
            <person name="Lapidus A."/>
            <person name="Glavina del Rio T."/>
            <person name="Dalin E."/>
            <person name="Tice H."/>
            <person name="Bruce D."/>
            <person name="Goodwin L."/>
            <person name="Pitluck S."/>
            <person name="Peters L."/>
            <person name="Mikhailova N."/>
            <person name="Lu M."/>
            <person name="Kyrpides N."/>
            <person name="Mavromatis K."/>
            <person name="Ivanova N."/>
            <person name="Markowitz V."/>
            <person name="Cheng J.-F."/>
            <person name="Hugenholtz P."/>
            <person name="Woyke T."/>
            <person name="Wu D."/>
            <person name="Wirth R."/>
            <person name="Brambilla E.-M."/>
            <person name="Klenk H.-P."/>
            <person name="Eisen J.A."/>
        </authorList>
    </citation>
    <scope>NUCLEOTIDE SEQUENCE [LARGE SCALE GENOMIC DNA]</scope>
    <source>
        <strain evidence="2 3">DSM 2279</strain>
    </source>
</reference>
<dbReference type="STRING" id="937775.Metlim_1443"/>
<sequence>MVIKDEPGNCCIFPVHNYILNLLKGVFRLSKVPGISEYGCGRDFRFTFGVYCMDLGKSGIDECLEKIIGKAGSLLVSYSGGIDSTLLAVIAREVLGDKMSCCLVKTSFMPESEYLSAINIAEELRLPLETVSIDLLNIPDVCKNSRERCYFCKKALSEVLLNHARSLGFNHVADGTNASEIEGYRPGYTAGCEAGILHPFVECGITKQDIVRMSERFGLPNAKKPPSPCLATRIPYGTEITEDKIGRIEKTEDCLRRLGFEYFRVRDHGDIARIEVSGGEMKNILEFRDEITEEFQKAGYLYTTLDLEDFSGGNFDRKYLRRI</sequence>
<dbReference type="Proteomes" id="UP000005741">
    <property type="component" value="Chromosome"/>
</dbReference>
<dbReference type="Pfam" id="PF02540">
    <property type="entry name" value="NAD_synthase"/>
    <property type="match status" value="1"/>
</dbReference>
<dbReference type="Gene3D" id="3.40.50.620">
    <property type="entry name" value="HUPs"/>
    <property type="match status" value="1"/>
</dbReference>
<evidence type="ECO:0000313" key="2">
    <source>
        <dbReference type="EMBL" id="EHQ35546.1"/>
    </source>
</evidence>
<dbReference type="CDD" id="cd01990">
    <property type="entry name" value="LarE-like"/>
    <property type="match status" value="1"/>
</dbReference>
<dbReference type="SUPFAM" id="SSF52402">
    <property type="entry name" value="Adenine nucleotide alpha hydrolases-like"/>
    <property type="match status" value="1"/>
</dbReference>
<evidence type="ECO:0000313" key="3">
    <source>
        <dbReference type="Proteomes" id="UP000005741"/>
    </source>
</evidence>
<feature type="domain" description="NAD/GMP synthase" evidence="1">
    <location>
        <begin position="72"/>
        <end position="230"/>
    </location>
</feature>
<dbReference type="EMBL" id="CM001436">
    <property type="protein sequence ID" value="EHQ35546.1"/>
    <property type="molecule type" value="Genomic_DNA"/>
</dbReference>
<dbReference type="HOGENOM" id="CLU_061181_0_2_2"/>
<dbReference type="PANTHER" id="PTHR43169:SF2">
    <property type="entry name" value="NAD_GMP SYNTHASE DOMAIN-CONTAINING PROTEIN"/>
    <property type="match status" value="1"/>
</dbReference>
<dbReference type="InParanoid" id="H1Z306"/>